<dbReference type="RefSeq" id="WP_377053991.1">
    <property type="nucleotide sequence ID" value="NZ_JBHLVZ010000074.1"/>
</dbReference>
<comment type="caution">
    <text evidence="1">The sequence shown here is derived from an EMBL/GenBank/DDBJ whole genome shotgun (WGS) entry which is preliminary data.</text>
</comment>
<name>A0ABV6IWL0_9PROT</name>
<accession>A0ABV6IWL0</accession>
<evidence type="ECO:0000313" key="1">
    <source>
        <dbReference type="EMBL" id="MFC0387999.1"/>
    </source>
</evidence>
<organism evidence="1 2">
    <name type="scientific">Muricoccus vinaceus</name>
    <dbReference type="NCBI Taxonomy" id="424704"/>
    <lineage>
        <taxon>Bacteria</taxon>
        <taxon>Pseudomonadati</taxon>
        <taxon>Pseudomonadota</taxon>
        <taxon>Alphaproteobacteria</taxon>
        <taxon>Acetobacterales</taxon>
        <taxon>Roseomonadaceae</taxon>
        <taxon>Muricoccus</taxon>
    </lineage>
</organism>
<protein>
    <submittedName>
        <fullName evidence="1">Uncharacterized protein</fullName>
    </submittedName>
</protein>
<dbReference type="Proteomes" id="UP001589789">
    <property type="component" value="Unassembled WGS sequence"/>
</dbReference>
<keyword evidence="2" id="KW-1185">Reference proteome</keyword>
<gene>
    <name evidence="1" type="ORF">ACFFIC_20995</name>
</gene>
<reference evidence="1 2" key="1">
    <citation type="submission" date="2024-09" db="EMBL/GenBank/DDBJ databases">
        <authorList>
            <person name="Sun Q."/>
            <person name="Mori K."/>
        </authorList>
    </citation>
    <scope>NUCLEOTIDE SEQUENCE [LARGE SCALE GENOMIC DNA]</scope>
    <source>
        <strain evidence="1 2">CCM 7468</strain>
    </source>
</reference>
<sequence>MGDAMAVRALARMLAALAGLHGGGWKRLHGPDRPQAVMALLDAEAPVG</sequence>
<evidence type="ECO:0000313" key="2">
    <source>
        <dbReference type="Proteomes" id="UP001589789"/>
    </source>
</evidence>
<dbReference type="EMBL" id="JBHLVZ010000074">
    <property type="protein sequence ID" value="MFC0387999.1"/>
    <property type="molecule type" value="Genomic_DNA"/>
</dbReference>
<proteinExistence type="predicted"/>